<evidence type="ECO:0000313" key="6">
    <source>
        <dbReference type="Proteomes" id="UP000295504"/>
    </source>
</evidence>
<dbReference type="InterPro" id="IPR004107">
    <property type="entry name" value="Integrase_SAM-like_N"/>
</dbReference>
<evidence type="ECO:0000256" key="1">
    <source>
        <dbReference type="ARBA" id="ARBA00008857"/>
    </source>
</evidence>
<dbReference type="EMBL" id="SLYC01000012">
    <property type="protein sequence ID" value="TCQ02915.1"/>
    <property type="molecule type" value="Genomic_DNA"/>
</dbReference>
<accession>A0A4R2TNR6</accession>
<dbReference type="SUPFAM" id="SSF56349">
    <property type="entry name" value="DNA breaking-rejoining enzymes"/>
    <property type="match status" value="1"/>
</dbReference>
<protein>
    <submittedName>
        <fullName evidence="5">Integrase-like protein</fullName>
    </submittedName>
</protein>
<evidence type="ECO:0000313" key="5">
    <source>
        <dbReference type="EMBL" id="TCQ02915.1"/>
    </source>
</evidence>
<organism evidence="5 6">
    <name type="scientific">Serpentinicella alkaliphila</name>
    <dbReference type="NCBI Taxonomy" id="1734049"/>
    <lineage>
        <taxon>Bacteria</taxon>
        <taxon>Bacillati</taxon>
        <taxon>Bacillota</taxon>
        <taxon>Clostridia</taxon>
        <taxon>Peptostreptococcales</taxon>
        <taxon>Natronincolaceae</taxon>
        <taxon>Serpentinicella</taxon>
    </lineage>
</organism>
<evidence type="ECO:0000256" key="3">
    <source>
        <dbReference type="PROSITE-ProRule" id="PRU01248"/>
    </source>
</evidence>
<dbReference type="Pfam" id="PF13495">
    <property type="entry name" value="Phage_int_SAM_4"/>
    <property type="match status" value="1"/>
</dbReference>
<dbReference type="AlphaFoldDB" id="A0A4R2TNR6"/>
<dbReference type="GO" id="GO:0015074">
    <property type="term" value="P:DNA integration"/>
    <property type="evidence" value="ECO:0007669"/>
    <property type="project" value="InterPro"/>
</dbReference>
<dbReference type="PROSITE" id="PS51900">
    <property type="entry name" value="CB"/>
    <property type="match status" value="1"/>
</dbReference>
<dbReference type="RefSeq" id="WP_207667860.1">
    <property type="nucleotide sequence ID" value="NZ_CP058648.1"/>
</dbReference>
<comment type="similarity">
    <text evidence="1">Belongs to the 'phage' integrase family.</text>
</comment>
<reference evidence="5 6" key="1">
    <citation type="submission" date="2019-03" db="EMBL/GenBank/DDBJ databases">
        <title>Genomic Encyclopedia of Type Strains, Phase IV (KMG-IV): sequencing the most valuable type-strain genomes for metagenomic binning, comparative biology and taxonomic classification.</title>
        <authorList>
            <person name="Goeker M."/>
        </authorList>
    </citation>
    <scope>NUCLEOTIDE SEQUENCE [LARGE SCALE GENOMIC DNA]</scope>
    <source>
        <strain evidence="5 6">DSM 100013</strain>
    </source>
</reference>
<dbReference type="InterPro" id="IPR010998">
    <property type="entry name" value="Integrase_recombinase_N"/>
</dbReference>
<evidence type="ECO:0000256" key="2">
    <source>
        <dbReference type="ARBA" id="ARBA00023125"/>
    </source>
</evidence>
<dbReference type="InterPro" id="IPR011010">
    <property type="entry name" value="DNA_brk_join_enz"/>
</dbReference>
<evidence type="ECO:0000259" key="4">
    <source>
        <dbReference type="PROSITE" id="PS51900"/>
    </source>
</evidence>
<feature type="domain" description="Core-binding (CB)" evidence="4">
    <location>
        <begin position="1"/>
        <end position="83"/>
    </location>
</feature>
<dbReference type="Gene3D" id="1.10.150.130">
    <property type="match status" value="1"/>
</dbReference>
<dbReference type="InterPro" id="IPR044068">
    <property type="entry name" value="CB"/>
</dbReference>
<dbReference type="Proteomes" id="UP000295504">
    <property type="component" value="Unassembled WGS sequence"/>
</dbReference>
<gene>
    <name evidence="5" type="ORF">EDD79_101245</name>
</gene>
<comment type="caution">
    <text evidence="5">The sequence shown here is derived from an EMBL/GenBank/DDBJ whole genome shotgun (WGS) entry which is preliminary data.</text>
</comment>
<proteinExistence type="inferred from homology"/>
<keyword evidence="6" id="KW-1185">Reference proteome</keyword>
<keyword evidence="2 3" id="KW-0238">DNA-binding</keyword>
<dbReference type="GO" id="GO:0003677">
    <property type="term" value="F:DNA binding"/>
    <property type="evidence" value="ECO:0007669"/>
    <property type="project" value="UniProtKB-UniRule"/>
</dbReference>
<sequence length="111" mass="12866">MKNQTICLQLEKALKLKGYSANTVDTYVSHIKQFMDYCKEDIRVITSEDVHEYLLYLLEDRGLSASYVNTAISAIKFMLNRYDINISISRVKKEKKLPNILSQEEVGKILM</sequence>
<name>A0A4R2TNR6_9FIRM</name>